<dbReference type="AlphaFoldDB" id="A0A4D4KVU3"/>
<dbReference type="Proteomes" id="UP000301309">
    <property type="component" value="Unassembled WGS sequence"/>
</dbReference>
<dbReference type="PANTHER" id="PTHR45398">
    <property type="match status" value="1"/>
</dbReference>
<dbReference type="InterPro" id="IPR023213">
    <property type="entry name" value="CAT-like_dom_sf"/>
</dbReference>
<comment type="caution">
    <text evidence="2">The sequence shown here is derived from an EMBL/GenBank/DDBJ whole genome shotgun (WGS) entry which is preliminary data.</text>
</comment>
<dbReference type="Gene3D" id="3.30.559.10">
    <property type="entry name" value="Chloramphenicol acetyltransferase-like domain"/>
    <property type="match status" value="1"/>
</dbReference>
<dbReference type="Pfam" id="PF00668">
    <property type="entry name" value="Condensation"/>
    <property type="match status" value="1"/>
</dbReference>
<name>A0A4D4KVU3_STRVO</name>
<evidence type="ECO:0000259" key="1">
    <source>
        <dbReference type="Pfam" id="PF00668"/>
    </source>
</evidence>
<sequence length="429" mass="46966">MAVRVSGELDLDCLRRAMDLLIDRHEALRTTFVRETDGYVQVIRPSAPVRVEVAEAHDETEASVLAGQEAARPFDLTRGPLARLRALRLSESDHVLVLTLHHLVTDGWSQGVLVRDLSIVYAALLHGTEPDLPPAPVQYADVANWERKWLRGPLLRRQLDFWTRHFEGMAPAELPTDRPRAASARYESDIFHWRLPKDAVETARRLGESSNATLYMTLLTALKVVMAARSDNQDVLVGVPTANRGRDELENTVGLVSKMLALRTEVSGATDFGTLLATVRDAMSDAHAHQDVPFVSVLQHMADHTAGPAGPAGDTVGGRAGARLSDDPPVKVIFQIVNTPPRPLRLTGLTAEPFLMTHPPVTVNVDMEIDLYESAEDGGLAGTVLFSKSLFDRATIERFCDDVVAVVSAAAADPGRPVSQVWRGRGRDQ</sequence>
<dbReference type="GO" id="GO:0008610">
    <property type="term" value="P:lipid biosynthetic process"/>
    <property type="evidence" value="ECO:0007669"/>
    <property type="project" value="UniProtKB-ARBA"/>
</dbReference>
<dbReference type="PANTHER" id="PTHR45398:SF1">
    <property type="entry name" value="ENZYME, PUTATIVE (JCVI)-RELATED"/>
    <property type="match status" value="1"/>
</dbReference>
<keyword evidence="3" id="KW-1185">Reference proteome</keyword>
<reference evidence="2 3" key="1">
    <citation type="journal article" date="2020" name="Int. J. Syst. Evol. Microbiol.">
        <title>Reclassification of Streptomyces castelarensis and Streptomyces sporoclivatus as later heterotypic synonyms of Streptomyces antimycoticus.</title>
        <authorList>
            <person name="Komaki H."/>
            <person name="Tamura T."/>
        </authorList>
    </citation>
    <scope>NUCLEOTIDE SEQUENCE [LARGE SCALE GENOMIC DNA]</scope>
    <source>
        <strain evidence="2 3">NBRC 13459</strain>
    </source>
</reference>
<organism evidence="2 3">
    <name type="scientific">Streptomyces violaceusniger</name>
    <dbReference type="NCBI Taxonomy" id="68280"/>
    <lineage>
        <taxon>Bacteria</taxon>
        <taxon>Bacillati</taxon>
        <taxon>Actinomycetota</taxon>
        <taxon>Actinomycetes</taxon>
        <taxon>Kitasatosporales</taxon>
        <taxon>Streptomycetaceae</taxon>
        <taxon>Streptomyces</taxon>
        <taxon>Streptomyces violaceusniger group</taxon>
    </lineage>
</organism>
<proteinExistence type="predicted"/>
<evidence type="ECO:0000313" key="2">
    <source>
        <dbReference type="EMBL" id="GDY50986.1"/>
    </source>
</evidence>
<dbReference type="CDD" id="cd19531">
    <property type="entry name" value="LCL_NRPS-like"/>
    <property type="match status" value="1"/>
</dbReference>
<protein>
    <recommendedName>
        <fullName evidence="1">Condensation domain-containing protein</fullName>
    </recommendedName>
</protein>
<dbReference type="Gene3D" id="3.30.559.30">
    <property type="entry name" value="Nonribosomal peptide synthetase, condensation domain"/>
    <property type="match status" value="1"/>
</dbReference>
<accession>A0A4D4KVU3</accession>
<dbReference type="GO" id="GO:0003824">
    <property type="term" value="F:catalytic activity"/>
    <property type="evidence" value="ECO:0007669"/>
    <property type="project" value="InterPro"/>
</dbReference>
<dbReference type="InterPro" id="IPR001242">
    <property type="entry name" value="Condensation_dom"/>
</dbReference>
<dbReference type="SUPFAM" id="SSF52777">
    <property type="entry name" value="CoA-dependent acyltransferases"/>
    <property type="match status" value="2"/>
</dbReference>
<feature type="domain" description="Condensation" evidence="1">
    <location>
        <begin position="2"/>
        <end position="301"/>
    </location>
</feature>
<dbReference type="EMBL" id="BJHW01000001">
    <property type="protein sequence ID" value="GDY50986.1"/>
    <property type="molecule type" value="Genomic_DNA"/>
</dbReference>
<gene>
    <name evidence="2" type="ORF">SVIO_016090</name>
</gene>
<evidence type="ECO:0000313" key="3">
    <source>
        <dbReference type="Proteomes" id="UP000301309"/>
    </source>
</evidence>